<reference evidence="3 4" key="1">
    <citation type="submission" date="2022-04" db="EMBL/GenBank/DDBJ databases">
        <title>Genome diversity in the genus Frankia.</title>
        <authorList>
            <person name="Carlos-Shanley C."/>
            <person name="Hahn D."/>
        </authorList>
    </citation>
    <scope>NUCLEOTIDE SEQUENCE [LARGE SCALE GENOMIC DNA]</scope>
    <source>
        <strain evidence="3 4">Ag45/Mut15</strain>
    </source>
</reference>
<dbReference type="InterPro" id="IPR036390">
    <property type="entry name" value="WH_DNA-bd_sf"/>
</dbReference>
<dbReference type="Pfam" id="PF01047">
    <property type="entry name" value="MarR"/>
    <property type="match status" value="1"/>
</dbReference>
<name>A0ABT0K1W8_9ACTN</name>
<dbReference type="InterPro" id="IPR039422">
    <property type="entry name" value="MarR/SlyA-like"/>
</dbReference>
<evidence type="ECO:0000313" key="3">
    <source>
        <dbReference type="EMBL" id="MCK9877278.1"/>
    </source>
</evidence>
<dbReference type="Proteomes" id="UP001201873">
    <property type="component" value="Unassembled WGS sequence"/>
</dbReference>
<gene>
    <name evidence="3" type="ORF">MXD59_16100</name>
</gene>
<dbReference type="EMBL" id="JALKFT010000016">
    <property type="protein sequence ID" value="MCK9877278.1"/>
    <property type="molecule type" value="Genomic_DNA"/>
</dbReference>
<protein>
    <submittedName>
        <fullName evidence="3">MarR family transcriptional regulator</fullName>
    </submittedName>
</protein>
<accession>A0ABT0K1W8</accession>
<dbReference type="PANTHER" id="PTHR33164:SF106">
    <property type="entry name" value="TRANSCRIPTIONAL REGULATORY PROTEIN"/>
    <property type="match status" value="1"/>
</dbReference>
<feature type="region of interest" description="Disordered" evidence="1">
    <location>
        <begin position="151"/>
        <end position="170"/>
    </location>
</feature>
<evidence type="ECO:0000313" key="4">
    <source>
        <dbReference type="Proteomes" id="UP001201873"/>
    </source>
</evidence>
<dbReference type="RefSeq" id="WP_248825544.1">
    <property type="nucleotide sequence ID" value="NZ_JALKFT010000016.1"/>
</dbReference>
<dbReference type="InterPro" id="IPR000835">
    <property type="entry name" value="HTH_MarR-typ"/>
</dbReference>
<dbReference type="InterPro" id="IPR036388">
    <property type="entry name" value="WH-like_DNA-bd_sf"/>
</dbReference>
<sequence>MTNDPDTELRQDLIERLRLLGEIDSTQTALFHQRAAATYGLGVTDMKALSILLRDGPQTAGSLMSQLAVTSGAVTGVINRLIAQQLAHRQSDPHDKRKVVVTVDLAGLAARDNVYLGIGAAFDRLHATYTTDQLRFLIHHLETAIEITRERTAALHPGADPPTRGPRRHP</sequence>
<organism evidence="3 4">
    <name type="scientific">Frankia umida</name>
    <dbReference type="NCBI Taxonomy" id="573489"/>
    <lineage>
        <taxon>Bacteria</taxon>
        <taxon>Bacillati</taxon>
        <taxon>Actinomycetota</taxon>
        <taxon>Actinomycetes</taxon>
        <taxon>Frankiales</taxon>
        <taxon>Frankiaceae</taxon>
        <taxon>Frankia</taxon>
    </lineage>
</organism>
<comment type="caution">
    <text evidence="3">The sequence shown here is derived from an EMBL/GenBank/DDBJ whole genome shotgun (WGS) entry which is preliminary data.</text>
</comment>
<evidence type="ECO:0000256" key="1">
    <source>
        <dbReference type="SAM" id="MobiDB-lite"/>
    </source>
</evidence>
<keyword evidence="4" id="KW-1185">Reference proteome</keyword>
<dbReference type="SMART" id="SM00347">
    <property type="entry name" value="HTH_MARR"/>
    <property type="match status" value="1"/>
</dbReference>
<proteinExistence type="predicted"/>
<evidence type="ECO:0000259" key="2">
    <source>
        <dbReference type="PROSITE" id="PS50995"/>
    </source>
</evidence>
<feature type="domain" description="HTH marR-type" evidence="2">
    <location>
        <begin position="6"/>
        <end position="146"/>
    </location>
</feature>
<dbReference type="PROSITE" id="PS50995">
    <property type="entry name" value="HTH_MARR_2"/>
    <property type="match status" value="1"/>
</dbReference>
<dbReference type="Gene3D" id="1.10.10.10">
    <property type="entry name" value="Winged helix-like DNA-binding domain superfamily/Winged helix DNA-binding domain"/>
    <property type="match status" value="1"/>
</dbReference>
<dbReference type="SUPFAM" id="SSF46785">
    <property type="entry name" value="Winged helix' DNA-binding domain"/>
    <property type="match status" value="1"/>
</dbReference>
<dbReference type="PANTHER" id="PTHR33164">
    <property type="entry name" value="TRANSCRIPTIONAL REGULATOR, MARR FAMILY"/>
    <property type="match status" value="1"/>
</dbReference>